<organism evidence="2 3">
    <name type="scientific">Salana multivorans</name>
    <dbReference type="NCBI Taxonomy" id="120377"/>
    <lineage>
        <taxon>Bacteria</taxon>
        <taxon>Bacillati</taxon>
        <taxon>Actinomycetota</taxon>
        <taxon>Actinomycetes</taxon>
        <taxon>Micrococcales</taxon>
        <taxon>Beutenbergiaceae</taxon>
        <taxon>Salana</taxon>
    </lineage>
</organism>
<dbReference type="RefSeq" id="WP_123737821.1">
    <property type="nucleotide sequence ID" value="NZ_RKHQ01000001.1"/>
</dbReference>
<evidence type="ECO:0000313" key="3">
    <source>
        <dbReference type="Proteomes" id="UP000275356"/>
    </source>
</evidence>
<gene>
    <name evidence="2" type="ORF">EDD28_0062</name>
</gene>
<evidence type="ECO:0000313" key="2">
    <source>
        <dbReference type="EMBL" id="ROR95509.1"/>
    </source>
</evidence>
<dbReference type="OrthoDB" id="3194844at2"/>
<dbReference type="Pfam" id="PF25310">
    <property type="entry name" value="VG15"/>
    <property type="match status" value="1"/>
</dbReference>
<dbReference type="Proteomes" id="UP000275356">
    <property type="component" value="Unassembled WGS sequence"/>
</dbReference>
<comment type="caution">
    <text evidence="2">The sequence shown here is derived from an EMBL/GenBank/DDBJ whole genome shotgun (WGS) entry which is preliminary data.</text>
</comment>
<protein>
    <submittedName>
        <fullName evidence="2">Uncharacterized protein</fullName>
    </submittedName>
</protein>
<reference evidence="2 3" key="1">
    <citation type="submission" date="2018-11" db="EMBL/GenBank/DDBJ databases">
        <title>Sequencing the genomes of 1000 actinobacteria strains.</title>
        <authorList>
            <person name="Klenk H.-P."/>
        </authorList>
    </citation>
    <scope>NUCLEOTIDE SEQUENCE [LARGE SCALE GENOMIC DNA]</scope>
    <source>
        <strain evidence="2 3">DSM 13521</strain>
    </source>
</reference>
<accession>A0A3N2D6V8</accession>
<sequence length="379" mass="41789">MSTRELVEEADQAAVAYQVALAKLGASTMLGAIRAFSRLNPSQVAATKAGWLKEVTALIRRDRVQGQRLAIAYYRLSRALRTGRTIGDPFAPGPVGKVVTLAQLRREFERAVAGSPGAALDGDEVIAARGKAGREVEPSTTEPKSSLGRDDPDLDVSPGLIEVEELPDLDEVLAGLDREVDRETEEILKVVGPDRLEKKRKEREQSQSAESRKGKHYTPQQLRKMAKEDEDAVAAGTAGQAERLAKNGARQAVARIAERDPRAIGWVRRSLTGTPCGWCAMLISRGLIFYTSKRAASRASGRRGSRGDGERYHDHCQCVAEPVYSREQYFTSNIFDLNRRYAMEWPRITKGFYGKEALSVWRAHIRSQQSAKTPASRAA</sequence>
<dbReference type="AlphaFoldDB" id="A0A3N2D6V8"/>
<name>A0A3N2D6V8_9MICO</name>
<proteinExistence type="predicted"/>
<evidence type="ECO:0000256" key="1">
    <source>
        <dbReference type="SAM" id="MobiDB-lite"/>
    </source>
</evidence>
<dbReference type="InterPro" id="IPR057369">
    <property type="entry name" value="VG15"/>
</dbReference>
<feature type="region of interest" description="Disordered" evidence="1">
    <location>
        <begin position="129"/>
        <end position="157"/>
    </location>
</feature>
<feature type="region of interest" description="Disordered" evidence="1">
    <location>
        <begin position="191"/>
        <end position="239"/>
    </location>
</feature>
<keyword evidence="3" id="KW-1185">Reference proteome</keyword>
<dbReference type="EMBL" id="RKHQ01000001">
    <property type="protein sequence ID" value="ROR95509.1"/>
    <property type="molecule type" value="Genomic_DNA"/>
</dbReference>
<feature type="compositionally biased region" description="Basic and acidic residues" evidence="1">
    <location>
        <begin position="191"/>
        <end position="205"/>
    </location>
</feature>